<sequence>MSLEADEWFDIRLIDFFTLLRIYNSLRLVGSCFLQDSAWANYQSGPPHRSTPLPSILRTSVTLRTLILCCRTAWTSRSRHHCETPDPSRVDVLVPPPRRVRRTPTTSNPSSSFFSVNCFPLTVVVIFEHQRLMFLYRWHPSEGVMKGK</sequence>
<evidence type="ECO:0000313" key="1">
    <source>
        <dbReference type="EMBL" id="KAK7280805.1"/>
    </source>
</evidence>
<accession>A0AAN9FQP0</accession>
<gene>
    <name evidence="1" type="ORF">RJT34_25872</name>
</gene>
<dbReference type="EMBL" id="JAYKXN010000006">
    <property type="protein sequence ID" value="KAK7280805.1"/>
    <property type="molecule type" value="Genomic_DNA"/>
</dbReference>
<comment type="caution">
    <text evidence="1">The sequence shown here is derived from an EMBL/GenBank/DDBJ whole genome shotgun (WGS) entry which is preliminary data.</text>
</comment>
<dbReference type="AlphaFoldDB" id="A0AAN9FQP0"/>
<reference evidence="1 2" key="1">
    <citation type="submission" date="2024-01" db="EMBL/GenBank/DDBJ databases">
        <title>The genomes of 5 underutilized Papilionoideae crops provide insights into root nodulation and disease resistance.</title>
        <authorList>
            <person name="Yuan L."/>
        </authorList>
    </citation>
    <scope>NUCLEOTIDE SEQUENCE [LARGE SCALE GENOMIC DNA]</scope>
    <source>
        <strain evidence="1">LY-2023</strain>
        <tissue evidence="1">Leaf</tissue>
    </source>
</reference>
<name>A0AAN9FQP0_CLITE</name>
<dbReference type="Proteomes" id="UP001359559">
    <property type="component" value="Unassembled WGS sequence"/>
</dbReference>
<proteinExistence type="predicted"/>
<organism evidence="1 2">
    <name type="scientific">Clitoria ternatea</name>
    <name type="common">Butterfly pea</name>
    <dbReference type="NCBI Taxonomy" id="43366"/>
    <lineage>
        <taxon>Eukaryota</taxon>
        <taxon>Viridiplantae</taxon>
        <taxon>Streptophyta</taxon>
        <taxon>Embryophyta</taxon>
        <taxon>Tracheophyta</taxon>
        <taxon>Spermatophyta</taxon>
        <taxon>Magnoliopsida</taxon>
        <taxon>eudicotyledons</taxon>
        <taxon>Gunneridae</taxon>
        <taxon>Pentapetalae</taxon>
        <taxon>rosids</taxon>
        <taxon>fabids</taxon>
        <taxon>Fabales</taxon>
        <taxon>Fabaceae</taxon>
        <taxon>Papilionoideae</taxon>
        <taxon>50 kb inversion clade</taxon>
        <taxon>NPAAA clade</taxon>
        <taxon>indigoferoid/millettioid clade</taxon>
        <taxon>Phaseoleae</taxon>
        <taxon>Clitoria</taxon>
    </lineage>
</organism>
<evidence type="ECO:0000313" key="2">
    <source>
        <dbReference type="Proteomes" id="UP001359559"/>
    </source>
</evidence>
<keyword evidence="2" id="KW-1185">Reference proteome</keyword>
<protein>
    <submittedName>
        <fullName evidence="1">Uncharacterized protein</fullName>
    </submittedName>
</protein>